<dbReference type="EMBL" id="LFJN01000025">
    <property type="protein sequence ID" value="KPI37264.1"/>
    <property type="molecule type" value="Genomic_DNA"/>
</dbReference>
<reference evidence="1 2" key="1">
    <citation type="submission" date="2015-06" db="EMBL/GenBank/DDBJ databases">
        <title>Draft genome of the ant-associated black yeast Phialophora attae CBS 131958.</title>
        <authorList>
            <person name="Moreno L.F."/>
            <person name="Stielow B.J."/>
            <person name="de Hoog S."/>
            <person name="Vicente V.A."/>
            <person name="Weiss V.A."/>
            <person name="de Vries M."/>
            <person name="Cruz L.M."/>
            <person name="Souza E.M."/>
        </authorList>
    </citation>
    <scope>NUCLEOTIDE SEQUENCE [LARGE SCALE GENOMIC DNA]</scope>
    <source>
        <strain evidence="1 2">CBS 131958</strain>
    </source>
</reference>
<gene>
    <name evidence="1" type="ORF">AB675_1542</name>
</gene>
<keyword evidence="2" id="KW-1185">Reference proteome</keyword>
<proteinExistence type="predicted"/>
<name>A0A0N1H0C6_9EURO</name>
<organism evidence="1 2">
    <name type="scientific">Cyphellophora attinorum</name>
    <dbReference type="NCBI Taxonomy" id="1664694"/>
    <lineage>
        <taxon>Eukaryota</taxon>
        <taxon>Fungi</taxon>
        <taxon>Dikarya</taxon>
        <taxon>Ascomycota</taxon>
        <taxon>Pezizomycotina</taxon>
        <taxon>Eurotiomycetes</taxon>
        <taxon>Chaetothyriomycetidae</taxon>
        <taxon>Chaetothyriales</taxon>
        <taxon>Cyphellophoraceae</taxon>
        <taxon>Cyphellophora</taxon>
    </lineage>
</organism>
<dbReference type="Proteomes" id="UP000038010">
    <property type="component" value="Unassembled WGS sequence"/>
</dbReference>
<dbReference type="RefSeq" id="XP_017997227.1">
    <property type="nucleotide sequence ID" value="XM_018141442.1"/>
</dbReference>
<dbReference type="GeneID" id="28733322"/>
<dbReference type="VEuPathDB" id="FungiDB:AB675_1542"/>
<protein>
    <submittedName>
        <fullName evidence="1">Uncharacterized protein</fullName>
    </submittedName>
</protein>
<comment type="caution">
    <text evidence="1">The sequence shown here is derived from an EMBL/GenBank/DDBJ whole genome shotgun (WGS) entry which is preliminary data.</text>
</comment>
<evidence type="ECO:0000313" key="2">
    <source>
        <dbReference type="Proteomes" id="UP000038010"/>
    </source>
</evidence>
<sequence length="386" mass="44452">MYSPISSRTRSRLGLVASKQLTTQQEQAHTATPWERTKLGFFDLPPEIRIRIYELAIPDLCAVAEIVDEEIPDEDWDNYPPKKYCTVPRKLRLNSCVQDHDKLWVDGRRVHHCSNRHCQCRTGTAPLFHLKQVLVNRQFYSEFGAAVRAAPIDFRFYNGFDFYKTCKHPLRSHSTPVQLPTKYLARVRDVTLEIGRDEGFDGFCQLVLPRLLNLTKLNIVASVGVNQGNEKLYLMPTEPFAPRYLCIEKVNFAELTDFPTCLRTDRHLPDLLEAGRKFWHAFLAEGGFVDQPRVDVRLTLRVGEFHYEARESGAFLGLKLSKAHFAKIESNGLNDDGTIAVTECLRKAQEHVNEYWRLYCSRQVGWGYANLAVRLGSRELMRNYLG</sequence>
<dbReference type="AlphaFoldDB" id="A0A0N1H0C6"/>
<accession>A0A0N1H0C6</accession>
<evidence type="ECO:0000313" key="1">
    <source>
        <dbReference type="EMBL" id="KPI37264.1"/>
    </source>
</evidence>